<evidence type="ECO:0000256" key="3">
    <source>
        <dbReference type="ARBA" id="ARBA00022692"/>
    </source>
</evidence>
<sequence>MVIDKLGRKILLFISHTVMGISGILLGIYFSLKGKHFVDENTLKTLGFLPILALCMFIIAFSLGSGPIPWLISSELFPAAIKAVASSAAATFNWLLAFLVTKFYLNLEKGIGGDVTFYIFSCISILGSIFVLAIVPETKGKSMEEIQRILIGQKEVKFGIDNPAFSK</sequence>
<dbReference type="SUPFAM" id="SSF103473">
    <property type="entry name" value="MFS general substrate transporter"/>
    <property type="match status" value="1"/>
</dbReference>
<keyword evidence="3 7" id="KW-0812">Transmembrane</keyword>
<dbReference type="GO" id="GO:0022857">
    <property type="term" value="F:transmembrane transporter activity"/>
    <property type="evidence" value="ECO:0007669"/>
    <property type="project" value="InterPro"/>
</dbReference>
<dbReference type="PANTHER" id="PTHR48020:SF12">
    <property type="entry name" value="PROTON MYO-INOSITOL COTRANSPORTER"/>
    <property type="match status" value="1"/>
</dbReference>
<dbReference type="PROSITE" id="PS50850">
    <property type="entry name" value="MFS"/>
    <property type="match status" value="1"/>
</dbReference>
<keyword evidence="5 7" id="KW-0472">Membrane</keyword>
<evidence type="ECO:0000313" key="10">
    <source>
        <dbReference type="Proteomes" id="UP001458880"/>
    </source>
</evidence>
<evidence type="ECO:0000256" key="4">
    <source>
        <dbReference type="ARBA" id="ARBA00022989"/>
    </source>
</evidence>
<dbReference type="AlphaFoldDB" id="A0AAW1LN33"/>
<keyword evidence="2" id="KW-0813">Transport</keyword>
<accession>A0AAW1LN33</accession>
<evidence type="ECO:0000256" key="1">
    <source>
        <dbReference type="ARBA" id="ARBA00004141"/>
    </source>
</evidence>
<feature type="domain" description="Major facilitator superfamily (MFS) profile" evidence="8">
    <location>
        <begin position="1"/>
        <end position="139"/>
    </location>
</feature>
<evidence type="ECO:0000256" key="2">
    <source>
        <dbReference type="ARBA" id="ARBA00022448"/>
    </source>
</evidence>
<name>A0AAW1LN33_POPJA</name>
<gene>
    <name evidence="9" type="ORF">QE152_g12564</name>
</gene>
<keyword evidence="9" id="KW-0762">Sugar transport</keyword>
<evidence type="ECO:0000256" key="7">
    <source>
        <dbReference type="SAM" id="Phobius"/>
    </source>
</evidence>
<dbReference type="InterPro" id="IPR005828">
    <property type="entry name" value="MFS_sugar_transport-like"/>
</dbReference>
<evidence type="ECO:0000256" key="6">
    <source>
        <dbReference type="ARBA" id="ARBA00023180"/>
    </source>
</evidence>
<protein>
    <submittedName>
        <fullName evidence="9">Sugar transporter</fullName>
    </submittedName>
</protein>
<evidence type="ECO:0000313" key="9">
    <source>
        <dbReference type="EMBL" id="KAK9736302.1"/>
    </source>
</evidence>
<evidence type="ECO:0000256" key="5">
    <source>
        <dbReference type="ARBA" id="ARBA00023136"/>
    </source>
</evidence>
<feature type="transmembrane region" description="Helical" evidence="7">
    <location>
        <begin position="51"/>
        <end position="72"/>
    </location>
</feature>
<dbReference type="Pfam" id="PF00083">
    <property type="entry name" value="Sugar_tr"/>
    <property type="match status" value="1"/>
</dbReference>
<feature type="transmembrane region" description="Helical" evidence="7">
    <location>
        <begin position="12"/>
        <end position="31"/>
    </location>
</feature>
<keyword evidence="6" id="KW-0325">Glycoprotein</keyword>
<feature type="transmembrane region" description="Helical" evidence="7">
    <location>
        <begin position="84"/>
        <end position="105"/>
    </location>
</feature>
<comment type="subcellular location">
    <subcellularLocation>
        <location evidence="1">Membrane</location>
        <topology evidence="1">Multi-pass membrane protein</topology>
    </subcellularLocation>
</comment>
<organism evidence="9 10">
    <name type="scientific">Popillia japonica</name>
    <name type="common">Japanese beetle</name>
    <dbReference type="NCBI Taxonomy" id="7064"/>
    <lineage>
        <taxon>Eukaryota</taxon>
        <taxon>Metazoa</taxon>
        <taxon>Ecdysozoa</taxon>
        <taxon>Arthropoda</taxon>
        <taxon>Hexapoda</taxon>
        <taxon>Insecta</taxon>
        <taxon>Pterygota</taxon>
        <taxon>Neoptera</taxon>
        <taxon>Endopterygota</taxon>
        <taxon>Coleoptera</taxon>
        <taxon>Polyphaga</taxon>
        <taxon>Scarabaeiformia</taxon>
        <taxon>Scarabaeidae</taxon>
        <taxon>Rutelinae</taxon>
        <taxon>Popillia</taxon>
    </lineage>
</organism>
<comment type="caution">
    <text evidence="9">The sequence shown here is derived from an EMBL/GenBank/DDBJ whole genome shotgun (WGS) entry which is preliminary data.</text>
</comment>
<dbReference type="InterPro" id="IPR020846">
    <property type="entry name" value="MFS_dom"/>
</dbReference>
<reference evidence="9 10" key="1">
    <citation type="journal article" date="2024" name="BMC Genomics">
        <title>De novo assembly and annotation of Popillia japonica's genome with initial clues to its potential as an invasive pest.</title>
        <authorList>
            <person name="Cucini C."/>
            <person name="Boschi S."/>
            <person name="Funari R."/>
            <person name="Cardaioli E."/>
            <person name="Iannotti N."/>
            <person name="Marturano G."/>
            <person name="Paoli F."/>
            <person name="Bruttini M."/>
            <person name="Carapelli A."/>
            <person name="Frati F."/>
            <person name="Nardi F."/>
        </authorList>
    </citation>
    <scope>NUCLEOTIDE SEQUENCE [LARGE SCALE GENOMIC DNA]</scope>
    <source>
        <strain evidence="9">DMR45628</strain>
    </source>
</reference>
<feature type="transmembrane region" description="Helical" evidence="7">
    <location>
        <begin position="117"/>
        <end position="135"/>
    </location>
</feature>
<keyword evidence="4 7" id="KW-1133">Transmembrane helix</keyword>
<dbReference type="PRINTS" id="PR00171">
    <property type="entry name" value="SUGRTRNSPORT"/>
</dbReference>
<dbReference type="EMBL" id="JASPKY010000115">
    <property type="protein sequence ID" value="KAK9736302.1"/>
    <property type="molecule type" value="Genomic_DNA"/>
</dbReference>
<dbReference type="InterPro" id="IPR050814">
    <property type="entry name" value="Myo-inositol_Transporter"/>
</dbReference>
<dbReference type="Gene3D" id="1.20.1250.20">
    <property type="entry name" value="MFS general substrate transporter like domains"/>
    <property type="match status" value="1"/>
</dbReference>
<keyword evidence="10" id="KW-1185">Reference proteome</keyword>
<dbReference type="Proteomes" id="UP001458880">
    <property type="component" value="Unassembled WGS sequence"/>
</dbReference>
<dbReference type="InterPro" id="IPR036259">
    <property type="entry name" value="MFS_trans_sf"/>
</dbReference>
<dbReference type="GO" id="GO:0016020">
    <property type="term" value="C:membrane"/>
    <property type="evidence" value="ECO:0007669"/>
    <property type="project" value="UniProtKB-SubCell"/>
</dbReference>
<evidence type="ECO:0000259" key="8">
    <source>
        <dbReference type="PROSITE" id="PS50850"/>
    </source>
</evidence>
<proteinExistence type="predicted"/>
<dbReference type="InterPro" id="IPR003663">
    <property type="entry name" value="Sugar/inositol_transpt"/>
</dbReference>
<dbReference type="PANTHER" id="PTHR48020">
    <property type="entry name" value="PROTON MYO-INOSITOL COTRANSPORTER"/>
    <property type="match status" value="1"/>
</dbReference>